<dbReference type="OrthoDB" id="9820175at2"/>
<gene>
    <name evidence="1" type="ORF">DSCA_26070</name>
</gene>
<dbReference type="RefSeq" id="WP_155316807.1">
    <property type="nucleotide sequence ID" value="NZ_AP021874.1"/>
</dbReference>
<keyword evidence="2" id="KW-1185">Reference proteome</keyword>
<dbReference type="KEGG" id="dalk:DSCA_26070"/>
<evidence type="ECO:0008006" key="3">
    <source>
        <dbReference type="Google" id="ProtNLM"/>
    </source>
</evidence>
<dbReference type="AlphaFoldDB" id="A0A5K7YVI3"/>
<protein>
    <recommendedName>
        <fullName evidence="3">Transglutaminase-like domain-containing protein</fullName>
    </recommendedName>
</protein>
<dbReference type="EMBL" id="AP021874">
    <property type="protein sequence ID" value="BBO68677.1"/>
    <property type="molecule type" value="Genomic_DNA"/>
</dbReference>
<sequence>MKNTPSIKDGLSQIGRLNPHLADELAKIPEIRKGQTRSSRLALHTLLALYRLAPDRFDRMFACMDTIGLPAHRNFCTPLQALFWMVQDRRLEASGLLLGLNIVQTAGPDGGCRIGMRPDPDDGWTGTPSTGTGPAYTLEKVLDAAWNGETVLMLGPVIREIIQRLTTAAEAEEYAVLAKRHSTRQLQGYIMDDFLRKKEVFNTSDWGTIQTALKQSRWKRFYTVADRLNSPELISYYINNFFSFRKTPASGVYCTFFKKTAQCTGAAYFAQFMLKRAGYRTFLRSVKWDEDPWDGLHTGSGIILEDGRYLLVANYTGINAMDGPFDDIESLDRRLSCNRRIIGSKWGAYFPPRYF</sequence>
<dbReference type="Proteomes" id="UP000427906">
    <property type="component" value="Chromosome"/>
</dbReference>
<organism evidence="1 2">
    <name type="scientific">Desulfosarcina alkanivorans</name>
    <dbReference type="NCBI Taxonomy" id="571177"/>
    <lineage>
        <taxon>Bacteria</taxon>
        <taxon>Pseudomonadati</taxon>
        <taxon>Thermodesulfobacteriota</taxon>
        <taxon>Desulfobacteria</taxon>
        <taxon>Desulfobacterales</taxon>
        <taxon>Desulfosarcinaceae</taxon>
        <taxon>Desulfosarcina</taxon>
    </lineage>
</organism>
<proteinExistence type="predicted"/>
<name>A0A5K7YVI3_9BACT</name>
<accession>A0A5K7YVI3</accession>
<evidence type="ECO:0000313" key="2">
    <source>
        <dbReference type="Proteomes" id="UP000427906"/>
    </source>
</evidence>
<reference evidence="1 2" key="1">
    <citation type="submission" date="2019-11" db="EMBL/GenBank/DDBJ databases">
        <title>Comparative genomics of hydrocarbon-degrading Desulfosarcina strains.</title>
        <authorList>
            <person name="Watanabe M."/>
            <person name="Kojima H."/>
            <person name="Fukui M."/>
        </authorList>
    </citation>
    <scope>NUCLEOTIDE SEQUENCE [LARGE SCALE GENOMIC DNA]</scope>
    <source>
        <strain evidence="1 2">PL12</strain>
    </source>
</reference>
<evidence type="ECO:0000313" key="1">
    <source>
        <dbReference type="EMBL" id="BBO68677.1"/>
    </source>
</evidence>